<dbReference type="InterPro" id="IPR003148">
    <property type="entry name" value="RCK_N"/>
</dbReference>
<dbReference type="InterPro" id="IPR001667">
    <property type="entry name" value="DDH_dom"/>
</dbReference>
<evidence type="ECO:0000259" key="3">
    <source>
        <dbReference type="Pfam" id="PF02272"/>
    </source>
</evidence>
<evidence type="ECO:0008006" key="6">
    <source>
        <dbReference type="Google" id="ProtNLM"/>
    </source>
</evidence>
<dbReference type="InterPro" id="IPR051319">
    <property type="entry name" value="Oligoribo/pAp-PDE_c-di-AMP_PDE"/>
</dbReference>
<reference evidence="4 5" key="1">
    <citation type="journal article" date="2016" name="Sci. Rep.">
        <title>Metabolic traits of an uncultured archaeal lineage -MSBL1- from brine pools of the Red Sea.</title>
        <authorList>
            <person name="Mwirichia R."/>
            <person name="Alam I."/>
            <person name="Rashid M."/>
            <person name="Vinu M."/>
            <person name="Ba-Alawi W."/>
            <person name="Anthony Kamau A."/>
            <person name="Kamanda Ngugi D."/>
            <person name="Goker M."/>
            <person name="Klenk H.P."/>
            <person name="Bajic V."/>
            <person name="Stingl U."/>
        </authorList>
    </citation>
    <scope>NUCLEOTIDE SEQUENCE [LARGE SCALE GENOMIC DNA]</scope>
    <source>
        <strain evidence="4">SCGC-AAA259A05</strain>
    </source>
</reference>
<dbReference type="Gene3D" id="3.40.50.720">
    <property type="entry name" value="NAD(P)-binding Rossmann-like Domain"/>
    <property type="match status" value="1"/>
</dbReference>
<dbReference type="InterPro" id="IPR003156">
    <property type="entry name" value="DHHA1_dom"/>
</dbReference>
<dbReference type="Pfam" id="PF02254">
    <property type="entry name" value="TrkA_N"/>
    <property type="match status" value="1"/>
</dbReference>
<dbReference type="Proteomes" id="UP000070163">
    <property type="component" value="Unassembled WGS sequence"/>
</dbReference>
<organism evidence="4 5">
    <name type="scientific">candidate division MSBL1 archaeon SCGC-AAA259A05</name>
    <dbReference type="NCBI Taxonomy" id="1698259"/>
    <lineage>
        <taxon>Archaea</taxon>
        <taxon>Methanobacteriati</taxon>
        <taxon>Methanobacteriota</taxon>
        <taxon>candidate division MSBL1</taxon>
    </lineage>
</organism>
<feature type="domain" description="RCK N-terminal" evidence="2">
    <location>
        <begin position="3"/>
        <end position="120"/>
    </location>
</feature>
<comment type="caution">
    <text evidence="4">The sequence shown here is derived from an EMBL/GenBank/DDBJ whole genome shotgun (WGS) entry which is preliminary data.</text>
</comment>
<keyword evidence="5" id="KW-1185">Reference proteome</keyword>
<dbReference type="InterPro" id="IPR038763">
    <property type="entry name" value="DHH_sf"/>
</dbReference>
<proteinExistence type="predicted"/>
<gene>
    <name evidence="4" type="ORF">AKJ57_01585</name>
</gene>
<sequence>MYLLFGCGDLGFALGEKLRENEEKLQIIEKNEEKVRQLKEIGFDAFLGDFTDSEDIKKTDVKKAEVILILTSDSETAERSLGAINQLKLDLEIDPIVVARAPDSIVESELRNYGADEVIVTSEVFAEYVHEEFREFRERIKERQLRNLLMGLDGRLAIVLQDNPDPDSIASGLALRNYAEPLGVESDLIYSGRIGHQQNRALVNTLNADLLRVEEVDFDDYEGYALVDVSTQGNCSLPDEIRPTIIVDHHSAVSSRIEAEYEDITKVGATATIVANYMRYAGREIDETLATALTFAILTDTMDFTRGATHLDFSTLERLLPLISNDLLQKFRSPPLSADTLEVIRKSIRSSRIKGGYLISNVGEVKDRDAIAQAADYLLRREGALTTLIYGIEGDAVYISGRTTDVRLHIGKLMKDIYSNIGSAGGHPTAGGGKVPLNAFEEPKENKKALRGAIDRAIGRKFWETVGALKSER</sequence>
<dbReference type="GO" id="GO:0006813">
    <property type="term" value="P:potassium ion transport"/>
    <property type="evidence" value="ECO:0007669"/>
    <property type="project" value="InterPro"/>
</dbReference>
<dbReference type="Gene3D" id="3.90.1640.10">
    <property type="entry name" value="inorganic pyrophosphatase (n-terminal core)"/>
    <property type="match status" value="1"/>
</dbReference>
<evidence type="ECO:0000313" key="4">
    <source>
        <dbReference type="EMBL" id="KXA91362.1"/>
    </source>
</evidence>
<dbReference type="PANTHER" id="PTHR47618:SF1">
    <property type="entry name" value="BIFUNCTIONAL OLIGORIBONUCLEASE AND PAP PHOSPHATASE NRNA"/>
    <property type="match status" value="1"/>
</dbReference>
<dbReference type="EMBL" id="LHXJ01000011">
    <property type="protein sequence ID" value="KXA91362.1"/>
    <property type="molecule type" value="Genomic_DNA"/>
</dbReference>
<dbReference type="SUPFAM" id="SSF51735">
    <property type="entry name" value="NAD(P)-binding Rossmann-fold domains"/>
    <property type="match status" value="1"/>
</dbReference>
<name>A0A133UAZ6_9EURY</name>
<dbReference type="Pfam" id="PF02272">
    <property type="entry name" value="DHHA1"/>
    <property type="match status" value="1"/>
</dbReference>
<dbReference type="GO" id="GO:0003676">
    <property type="term" value="F:nucleic acid binding"/>
    <property type="evidence" value="ECO:0007669"/>
    <property type="project" value="InterPro"/>
</dbReference>
<accession>A0A133UAZ6</accession>
<evidence type="ECO:0000259" key="1">
    <source>
        <dbReference type="Pfam" id="PF01368"/>
    </source>
</evidence>
<dbReference type="SUPFAM" id="SSF64182">
    <property type="entry name" value="DHH phosphoesterases"/>
    <property type="match status" value="1"/>
</dbReference>
<dbReference type="AlphaFoldDB" id="A0A133UAZ6"/>
<feature type="domain" description="DDH" evidence="1">
    <location>
        <begin position="157"/>
        <end position="297"/>
    </location>
</feature>
<dbReference type="InterPro" id="IPR036291">
    <property type="entry name" value="NAD(P)-bd_dom_sf"/>
</dbReference>
<evidence type="ECO:0000259" key="2">
    <source>
        <dbReference type="Pfam" id="PF02254"/>
    </source>
</evidence>
<evidence type="ECO:0000313" key="5">
    <source>
        <dbReference type="Proteomes" id="UP000070163"/>
    </source>
</evidence>
<protein>
    <recommendedName>
        <fullName evidence="6">RCK N-terminal domain-containing protein</fullName>
    </recommendedName>
</protein>
<dbReference type="Pfam" id="PF01368">
    <property type="entry name" value="DHH"/>
    <property type="match status" value="1"/>
</dbReference>
<dbReference type="PANTHER" id="PTHR47618">
    <property type="entry name" value="BIFUNCTIONAL OLIGORIBONUCLEASE AND PAP PHOSPHATASE NRNA"/>
    <property type="match status" value="1"/>
</dbReference>
<feature type="domain" description="DHHA1" evidence="3">
    <location>
        <begin position="356"/>
        <end position="451"/>
    </location>
</feature>